<keyword evidence="2" id="KW-1185">Reference proteome</keyword>
<dbReference type="AlphaFoldDB" id="A0A8H5KUL4"/>
<evidence type="ECO:0000313" key="2">
    <source>
        <dbReference type="Proteomes" id="UP000546213"/>
    </source>
</evidence>
<accession>A0A8H5KUL4</accession>
<sequence>MAPFESLLVKLAPLPDCPPEDIKITLQDHNFPDFFVFNLDIIDEKLCPRRVVVKDSPVRPSFIRFDNDFLDDLETWTAFYNPTECFFKPCTSGVQIKQELKTYKLIHTAGLDSKLNLCHLYGVFMDECDFILGLLLTYIDNRGCPLLTKIAPGYPDDPPVALREKWMGQIDAAVSGLHKAVIVWGDVKITNFGGGYTEGWVDKDIAGTMEGDRMGMA</sequence>
<protein>
    <submittedName>
        <fullName evidence="1">Kinase-like domain-containing protein</fullName>
    </submittedName>
</protein>
<dbReference type="EMBL" id="JAAOAS010000362">
    <property type="protein sequence ID" value="KAF5578240.1"/>
    <property type="molecule type" value="Genomic_DNA"/>
</dbReference>
<dbReference type="OrthoDB" id="4062651at2759"/>
<comment type="caution">
    <text evidence="1">The sequence shown here is derived from an EMBL/GenBank/DDBJ whole genome shotgun (WGS) entry which is preliminary data.</text>
</comment>
<keyword evidence="1" id="KW-0808">Transferase</keyword>
<reference evidence="1 2" key="1">
    <citation type="submission" date="2020-05" db="EMBL/GenBank/DDBJ databases">
        <title>Identification and distribution of gene clusters putatively required for synthesis of sphingolipid metabolism inhibitors in phylogenetically diverse species of the filamentous fungus Fusarium.</title>
        <authorList>
            <person name="Kim H.-S."/>
            <person name="Busman M."/>
            <person name="Brown D.W."/>
            <person name="Divon H."/>
            <person name="Uhlig S."/>
            <person name="Proctor R.H."/>
        </authorList>
    </citation>
    <scope>NUCLEOTIDE SEQUENCE [LARGE SCALE GENOMIC DNA]</scope>
    <source>
        <strain evidence="1 2">NRRL 36939</strain>
    </source>
</reference>
<gene>
    <name evidence="1" type="ORF">FPCIR_11642</name>
</gene>
<organism evidence="1 2">
    <name type="scientific">Fusarium pseudocircinatum</name>
    <dbReference type="NCBI Taxonomy" id="56676"/>
    <lineage>
        <taxon>Eukaryota</taxon>
        <taxon>Fungi</taxon>
        <taxon>Dikarya</taxon>
        <taxon>Ascomycota</taxon>
        <taxon>Pezizomycotina</taxon>
        <taxon>Sordariomycetes</taxon>
        <taxon>Hypocreomycetidae</taxon>
        <taxon>Hypocreales</taxon>
        <taxon>Nectriaceae</taxon>
        <taxon>Fusarium</taxon>
        <taxon>Fusarium fujikuroi species complex</taxon>
    </lineage>
</organism>
<name>A0A8H5KUL4_9HYPO</name>
<keyword evidence="1" id="KW-0418">Kinase</keyword>
<dbReference type="Proteomes" id="UP000546213">
    <property type="component" value="Unassembled WGS sequence"/>
</dbReference>
<proteinExistence type="predicted"/>
<dbReference type="GO" id="GO:0016301">
    <property type="term" value="F:kinase activity"/>
    <property type="evidence" value="ECO:0007669"/>
    <property type="project" value="UniProtKB-KW"/>
</dbReference>
<evidence type="ECO:0000313" key="1">
    <source>
        <dbReference type="EMBL" id="KAF5578240.1"/>
    </source>
</evidence>